<dbReference type="GO" id="GO:0003700">
    <property type="term" value="F:DNA-binding transcription factor activity"/>
    <property type="evidence" value="ECO:0007669"/>
    <property type="project" value="InterPro"/>
</dbReference>
<comment type="caution">
    <text evidence="6">The sequence shown here is derived from an EMBL/GenBank/DDBJ whole genome shotgun (WGS) entry which is preliminary data.</text>
</comment>
<dbReference type="RefSeq" id="WP_115923393.1">
    <property type="nucleotide sequence ID" value="NZ_QTUA01000001.1"/>
</dbReference>
<keyword evidence="4" id="KW-0804">Transcription</keyword>
<dbReference type="Gene3D" id="1.10.10.10">
    <property type="entry name" value="Winged helix-like DNA-binding domain superfamily/Winged helix DNA-binding domain"/>
    <property type="match status" value="1"/>
</dbReference>
<name>A0A3D9UQN6_9MICO</name>
<dbReference type="InterPro" id="IPR036388">
    <property type="entry name" value="WH-like_DNA-bd_sf"/>
</dbReference>
<reference evidence="6 7" key="1">
    <citation type="submission" date="2018-08" db="EMBL/GenBank/DDBJ databases">
        <title>Sequencing the genomes of 1000 actinobacteria strains.</title>
        <authorList>
            <person name="Klenk H.-P."/>
        </authorList>
    </citation>
    <scope>NUCLEOTIDE SEQUENCE [LARGE SCALE GENOMIC DNA]</scope>
    <source>
        <strain evidence="6 7">DSM 22967</strain>
    </source>
</reference>
<dbReference type="SUPFAM" id="SSF53850">
    <property type="entry name" value="Periplasmic binding protein-like II"/>
    <property type="match status" value="1"/>
</dbReference>
<evidence type="ECO:0000256" key="3">
    <source>
        <dbReference type="ARBA" id="ARBA00023125"/>
    </source>
</evidence>
<dbReference type="Pfam" id="PF03466">
    <property type="entry name" value="LysR_substrate"/>
    <property type="match status" value="1"/>
</dbReference>
<dbReference type="GO" id="GO:0032993">
    <property type="term" value="C:protein-DNA complex"/>
    <property type="evidence" value="ECO:0007669"/>
    <property type="project" value="TreeGrafter"/>
</dbReference>
<sequence>MRDLVRWLVVLADEENVSAAADLLGIPQPTLSRRLSRLESDLGATLFDRHGRRISLHDKGRAFVEQVRVADAALARAELGLHDADELRIVRLGFLHSFGTWLVPRLIRRARDADPGIGFELFQGASLDVTSRVRRGELDLGVVAPRPDDDQLAWRLLQRQRVQLAVPLDHPLAGERTIWAERLRDETFVSMAHGFGIRHVLDEVCSAAGFTPTIALECQELATVAGLVSAGIGVGLLPDDDQTNNTEGIRLIPLRDNDAHRDIGIVWRRGAVLADHIAAVRDLART</sequence>
<keyword evidence="3 6" id="KW-0238">DNA-binding</keyword>
<keyword evidence="2" id="KW-0805">Transcription regulation</keyword>
<evidence type="ECO:0000313" key="6">
    <source>
        <dbReference type="EMBL" id="REF31576.1"/>
    </source>
</evidence>
<dbReference type="Gene3D" id="3.40.190.290">
    <property type="match status" value="1"/>
</dbReference>
<keyword evidence="7" id="KW-1185">Reference proteome</keyword>
<gene>
    <name evidence="6" type="ORF">DFJ65_2645</name>
</gene>
<dbReference type="EMBL" id="QTUA01000001">
    <property type="protein sequence ID" value="REF31576.1"/>
    <property type="molecule type" value="Genomic_DNA"/>
</dbReference>
<feature type="domain" description="HTH lysR-type" evidence="5">
    <location>
        <begin position="1"/>
        <end position="57"/>
    </location>
</feature>
<dbReference type="Pfam" id="PF00126">
    <property type="entry name" value="HTH_1"/>
    <property type="match status" value="1"/>
</dbReference>
<dbReference type="PANTHER" id="PTHR30346">
    <property type="entry name" value="TRANSCRIPTIONAL DUAL REGULATOR HCAR-RELATED"/>
    <property type="match status" value="1"/>
</dbReference>
<evidence type="ECO:0000256" key="1">
    <source>
        <dbReference type="ARBA" id="ARBA00009437"/>
    </source>
</evidence>
<accession>A0A3D9UQN6</accession>
<protein>
    <submittedName>
        <fullName evidence="6">DNA-binding transcriptional LysR family regulator</fullName>
    </submittedName>
</protein>
<dbReference type="AlphaFoldDB" id="A0A3D9UQN6"/>
<evidence type="ECO:0000256" key="2">
    <source>
        <dbReference type="ARBA" id="ARBA00023015"/>
    </source>
</evidence>
<dbReference type="CDD" id="cd08434">
    <property type="entry name" value="PBP2_GltC_like"/>
    <property type="match status" value="1"/>
</dbReference>
<dbReference type="OrthoDB" id="3636008at2"/>
<dbReference type="PRINTS" id="PR00039">
    <property type="entry name" value="HTHLYSR"/>
</dbReference>
<dbReference type="Proteomes" id="UP000256253">
    <property type="component" value="Unassembled WGS sequence"/>
</dbReference>
<dbReference type="InterPro" id="IPR000847">
    <property type="entry name" value="LysR_HTH_N"/>
</dbReference>
<organism evidence="6 7">
    <name type="scientific">Calidifontibacter indicus</name>
    <dbReference type="NCBI Taxonomy" id="419650"/>
    <lineage>
        <taxon>Bacteria</taxon>
        <taxon>Bacillati</taxon>
        <taxon>Actinomycetota</taxon>
        <taxon>Actinomycetes</taxon>
        <taxon>Micrococcales</taxon>
        <taxon>Dermacoccaceae</taxon>
        <taxon>Calidifontibacter</taxon>
    </lineage>
</organism>
<evidence type="ECO:0000313" key="7">
    <source>
        <dbReference type="Proteomes" id="UP000256253"/>
    </source>
</evidence>
<evidence type="ECO:0000256" key="4">
    <source>
        <dbReference type="ARBA" id="ARBA00023163"/>
    </source>
</evidence>
<dbReference type="GO" id="GO:0003677">
    <property type="term" value="F:DNA binding"/>
    <property type="evidence" value="ECO:0007669"/>
    <property type="project" value="UniProtKB-KW"/>
</dbReference>
<proteinExistence type="inferred from homology"/>
<dbReference type="InterPro" id="IPR005119">
    <property type="entry name" value="LysR_subst-bd"/>
</dbReference>
<comment type="similarity">
    <text evidence="1">Belongs to the LysR transcriptional regulatory family.</text>
</comment>
<dbReference type="SUPFAM" id="SSF46785">
    <property type="entry name" value="Winged helix' DNA-binding domain"/>
    <property type="match status" value="1"/>
</dbReference>
<dbReference type="PANTHER" id="PTHR30346:SF28">
    <property type="entry name" value="HTH-TYPE TRANSCRIPTIONAL REGULATOR CYNR"/>
    <property type="match status" value="1"/>
</dbReference>
<dbReference type="InterPro" id="IPR036390">
    <property type="entry name" value="WH_DNA-bd_sf"/>
</dbReference>
<evidence type="ECO:0000259" key="5">
    <source>
        <dbReference type="PROSITE" id="PS50931"/>
    </source>
</evidence>
<dbReference type="PROSITE" id="PS50931">
    <property type="entry name" value="HTH_LYSR"/>
    <property type="match status" value="1"/>
</dbReference>